<dbReference type="SUPFAM" id="SSF55486">
    <property type="entry name" value="Metalloproteases ('zincins'), catalytic domain"/>
    <property type="match status" value="1"/>
</dbReference>
<reference evidence="2" key="1">
    <citation type="journal article" date="2019" name="Int. J. Syst. Evol. Microbiol.">
        <title>The Global Catalogue of Microorganisms (GCM) 10K type strain sequencing project: providing services to taxonomists for standard genome sequencing and annotation.</title>
        <authorList>
            <consortium name="The Broad Institute Genomics Platform"/>
            <consortium name="The Broad Institute Genome Sequencing Center for Infectious Disease"/>
            <person name="Wu L."/>
            <person name="Ma J."/>
        </authorList>
    </citation>
    <scope>NUCLEOTIDE SEQUENCE [LARGE SCALE GENOMIC DNA]</scope>
    <source>
        <strain evidence="2">JCM 17069</strain>
    </source>
</reference>
<dbReference type="Proteomes" id="UP001500367">
    <property type="component" value="Unassembled WGS sequence"/>
</dbReference>
<organism evidence="1 2">
    <name type="scientific">Flavobacterium cheonanense</name>
    <dbReference type="NCBI Taxonomy" id="706183"/>
    <lineage>
        <taxon>Bacteria</taxon>
        <taxon>Pseudomonadati</taxon>
        <taxon>Bacteroidota</taxon>
        <taxon>Flavobacteriia</taxon>
        <taxon>Flavobacteriales</taxon>
        <taxon>Flavobacteriaceae</taxon>
        <taxon>Flavobacterium</taxon>
    </lineage>
</organism>
<name>A0ABP7VUC0_9FLAO</name>
<keyword evidence="2" id="KW-1185">Reference proteome</keyword>
<dbReference type="RefSeq" id="WP_344816595.1">
    <property type="nucleotide sequence ID" value="NZ_BAABCT010000005.1"/>
</dbReference>
<comment type="caution">
    <text evidence="1">The sequence shown here is derived from an EMBL/GenBank/DDBJ whole genome shotgun (WGS) entry which is preliminary data.</text>
</comment>
<evidence type="ECO:0000313" key="2">
    <source>
        <dbReference type="Proteomes" id="UP001500367"/>
    </source>
</evidence>
<protein>
    <recommendedName>
        <fullName evidence="3">IrrE N-terminal-like domain-containing protein</fullName>
    </recommendedName>
</protein>
<gene>
    <name evidence="1" type="ORF">GCM10022389_20250</name>
</gene>
<accession>A0ABP7VUC0</accession>
<evidence type="ECO:0008006" key="3">
    <source>
        <dbReference type="Google" id="ProtNLM"/>
    </source>
</evidence>
<dbReference type="EMBL" id="BAABCT010000005">
    <property type="protein sequence ID" value="GAA4074637.1"/>
    <property type="molecule type" value="Genomic_DNA"/>
</dbReference>
<proteinExistence type="predicted"/>
<sequence>MAKLNSKKEQEKVKPIFDNPRQILKVTFKNCYPNWTDLEVNHVVNSLYKKFYTCLYLDSSALIEIVNIGFEKLLLKNKATIINPGYWMNRGFKEGLLEEYRSKIVKDDNNLVKNESFIDIIYDEAKDENEIYKNIILYAEEIEKRSSLSESESELFELLITLALECTATGSLNKTLKESALALGYKDVNYRTLLKLLRAKLNSPLNIKSKEKHLISFVNTEQDNLETTLKAFLNFIETQLIMKNHLQAYRFSEQEMNKMIELKGIFEKNAFKIDRFPEVYYDDYDNYEEIYGKIKDLDENIDYLGVYTDFWIPSDEINSKEGIIVLFKDRIEKYCYEKQIEVNSVRFIVLMHELGHWLTHWATYNNENWSKGYKAGTDKKTHESLAQLIAYWAVEDNPNLTNLLETRLTPANKKNPYALYENLTTIDKTIILKKIVEIRKHAFLTDDLMYAFLSSDSEFMYEIFINNIEIKGWYCINLLNEINKPNECFDDAVFDLLVNINKERKTTSCSDFPICLLGEYKFKEKFKNEFSQIFIDCRGAISGCKFGI</sequence>
<evidence type="ECO:0000313" key="1">
    <source>
        <dbReference type="EMBL" id="GAA4074637.1"/>
    </source>
</evidence>